<dbReference type="Pfam" id="PF00929">
    <property type="entry name" value="RNase_T"/>
    <property type="match status" value="1"/>
</dbReference>
<keyword evidence="6" id="KW-1185">Reference proteome</keyword>
<dbReference type="Proteomes" id="UP001478817">
    <property type="component" value="Unassembled WGS sequence"/>
</dbReference>
<dbReference type="SMART" id="SM00479">
    <property type="entry name" value="EXOIII"/>
    <property type="match status" value="1"/>
</dbReference>
<keyword evidence="1" id="KW-0540">Nuclease</keyword>
<evidence type="ECO:0000259" key="4">
    <source>
        <dbReference type="SMART" id="SM00479"/>
    </source>
</evidence>
<dbReference type="CDD" id="cd06133">
    <property type="entry name" value="ERI-1_3'hExo_like"/>
    <property type="match status" value="1"/>
</dbReference>
<keyword evidence="3 5" id="KW-0269">Exonuclease</keyword>
<feature type="domain" description="Exonuclease" evidence="4">
    <location>
        <begin position="11"/>
        <end position="191"/>
    </location>
</feature>
<dbReference type="EC" id="3.1.-.-" evidence="5"/>
<evidence type="ECO:0000256" key="1">
    <source>
        <dbReference type="ARBA" id="ARBA00022722"/>
    </source>
</evidence>
<dbReference type="GO" id="GO:0004527">
    <property type="term" value="F:exonuclease activity"/>
    <property type="evidence" value="ECO:0007669"/>
    <property type="project" value="UniProtKB-KW"/>
</dbReference>
<evidence type="ECO:0000256" key="3">
    <source>
        <dbReference type="ARBA" id="ARBA00022839"/>
    </source>
</evidence>
<dbReference type="PANTHER" id="PTHR23044:SF61">
    <property type="entry name" value="3'-5' EXORIBONUCLEASE 1-RELATED"/>
    <property type="match status" value="1"/>
</dbReference>
<dbReference type="InterPro" id="IPR051274">
    <property type="entry name" value="3-5_Exoribonuclease"/>
</dbReference>
<accession>A0ABV1IG83</accession>
<organism evidence="5 6">
    <name type="scientific">Paratractidigestivibacter faecalis</name>
    <dbReference type="NCBI Taxonomy" id="2292441"/>
    <lineage>
        <taxon>Bacteria</taxon>
        <taxon>Bacillati</taxon>
        <taxon>Actinomycetota</taxon>
        <taxon>Coriobacteriia</taxon>
        <taxon>Coriobacteriales</taxon>
        <taxon>Atopobiaceae</taxon>
        <taxon>Paratractidigestivibacter</taxon>
    </lineage>
</organism>
<evidence type="ECO:0000313" key="6">
    <source>
        <dbReference type="Proteomes" id="UP001478817"/>
    </source>
</evidence>
<dbReference type="InterPro" id="IPR012337">
    <property type="entry name" value="RNaseH-like_sf"/>
</dbReference>
<evidence type="ECO:0000256" key="2">
    <source>
        <dbReference type="ARBA" id="ARBA00022801"/>
    </source>
</evidence>
<dbReference type="RefSeq" id="WP_349182199.1">
    <property type="nucleotide sequence ID" value="NZ_JBBNGS010000007.1"/>
</dbReference>
<reference evidence="5 6" key="1">
    <citation type="submission" date="2024-04" db="EMBL/GenBank/DDBJ databases">
        <title>Human intestinal bacterial collection.</title>
        <authorList>
            <person name="Pauvert C."/>
            <person name="Hitch T.C.A."/>
            <person name="Clavel T."/>
        </authorList>
    </citation>
    <scope>NUCLEOTIDE SEQUENCE [LARGE SCALE GENOMIC DNA]</scope>
    <source>
        <strain evidence="5 6">CLA-AA-H197</strain>
    </source>
</reference>
<dbReference type="InterPro" id="IPR036397">
    <property type="entry name" value="RNaseH_sf"/>
</dbReference>
<dbReference type="Gene3D" id="3.30.420.10">
    <property type="entry name" value="Ribonuclease H-like superfamily/Ribonuclease H"/>
    <property type="match status" value="1"/>
</dbReference>
<gene>
    <name evidence="5" type="ORF">AAAT05_04685</name>
</gene>
<comment type="caution">
    <text evidence="5">The sequence shown here is derived from an EMBL/GenBank/DDBJ whole genome shotgun (WGS) entry which is preliminary data.</text>
</comment>
<dbReference type="EMBL" id="JBBNGS010000007">
    <property type="protein sequence ID" value="MEQ2637637.1"/>
    <property type="molecule type" value="Genomic_DNA"/>
</dbReference>
<dbReference type="SUPFAM" id="SSF53098">
    <property type="entry name" value="Ribonuclease H-like"/>
    <property type="match status" value="1"/>
</dbReference>
<sequence>MNSNHNSAYASNVVIDLEFTPAGHAGRACKLTDEVIEIGAVKVSPEGRVTGEFSQLVKPTLAKGVGGFVHHLTGIGDEDLVQARPLAEVLPAFLAWAGPGARMVTWSQTDRFQLTHECAAKDLDARELPRRWLDIQRIYPRLIGISRRAVKLEEAASWCGIPFEASRAHRALYDAQMTAELFRMMLAGDLDAQHEVITSQVKSPSDEKPLSSSLGGACGGLADLLASLRAQELACA</sequence>
<name>A0ABV1IG83_9ACTN</name>
<dbReference type="InterPro" id="IPR047201">
    <property type="entry name" value="ERI-1_3'hExo-like"/>
</dbReference>
<dbReference type="PANTHER" id="PTHR23044">
    <property type="entry name" value="3'-5' EXONUCLEASE ERI1-RELATED"/>
    <property type="match status" value="1"/>
</dbReference>
<proteinExistence type="predicted"/>
<dbReference type="InterPro" id="IPR013520">
    <property type="entry name" value="Ribonucl_H"/>
</dbReference>
<evidence type="ECO:0000313" key="5">
    <source>
        <dbReference type="EMBL" id="MEQ2637637.1"/>
    </source>
</evidence>
<protein>
    <submittedName>
        <fullName evidence="5">3'-5' exonuclease</fullName>
        <ecNumber evidence="5">3.1.-.-</ecNumber>
    </submittedName>
</protein>
<keyword evidence="2 5" id="KW-0378">Hydrolase</keyword>